<sequence>MPLSVEHYISYFILIPCGLYSTVCDTWILHLMVGIYLSLCFRCASKYCVV</sequence>
<accession>A0A251UYG7</accession>
<dbReference type="EMBL" id="CM007893">
    <property type="protein sequence ID" value="OTG28398.1"/>
    <property type="molecule type" value="Genomic_DNA"/>
</dbReference>
<dbReference type="InParanoid" id="A0A251UYG7"/>
<gene>
    <name evidence="3" type="ORF">HannXRQ_Chr04g0110831</name>
    <name evidence="2" type="ORF">HanXRQr2_Chr04g0168611</name>
</gene>
<protein>
    <submittedName>
        <fullName evidence="3">Uncharacterized protein</fullName>
    </submittedName>
</protein>
<evidence type="ECO:0000313" key="2">
    <source>
        <dbReference type="EMBL" id="KAF5810374.1"/>
    </source>
</evidence>
<evidence type="ECO:0000313" key="3">
    <source>
        <dbReference type="EMBL" id="OTG28398.1"/>
    </source>
</evidence>
<organism evidence="3 4">
    <name type="scientific">Helianthus annuus</name>
    <name type="common">Common sunflower</name>
    <dbReference type="NCBI Taxonomy" id="4232"/>
    <lineage>
        <taxon>Eukaryota</taxon>
        <taxon>Viridiplantae</taxon>
        <taxon>Streptophyta</taxon>
        <taxon>Embryophyta</taxon>
        <taxon>Tracheophyta</taxon>
        <taxon>Spermatophyta</taxon>
        <taxon>Magnoliopsida</taxon>
        <taxon>eudicotyledons</taxon>
        <taxon>Gunneridae</taxon>
        <taxon>Pentapetalae</taxon>
        <taxon>asterids</taxon>
        <taxon>campanulids</taxon>
        <taxon>Asterales</taxon>
        <taxon>Asteraceae</taxon>
        <taxon>Asteroideae</taxon>
        <taxon>Heliantheae alliance</taxon>
        <taxon>Heliantheae</taxon>
        <taxon>Helianthus</taxon>
    </lineage>
</organism>
<dbReference type="Gramene" id="mRNA:HanXRQr2_Chr04g0168611">
    <property type="protein sequence ID" value="CDS:HanXRQr2_Chr04g0168611.1"/>
    <property type="gene ID" value="HanXRQr2_Chr04g0168611"/>
</dbReference>
<proteinExistence type="predicted"/>
<name>A0A251UYG7_HELAN</name>
<dbReference type="EMBL" id="MNCJ02000319">
    <property type="protein sequence ID" value="KAF5810374.1"/>
    <property type="molecule type" value="Genomic_DNA"/>
</dbReference>
<reference evidence="2 4" key="1">
    <citation type="journal article" date="2017" name="Nature">
        <title>The sunflower genome provides insights into oil metabolism, flowering and Asterid evolution.</title>
        <authorList>
            <person name="Badouin H."/>
            <person name="Gouzy J."/>
            <person name="Grassa C.J."/>
            <person name="Murat F."/>
            <person name="Staton S.E."/>
            <person name="Cottret L."/>
            <person name="Lelandais-Briere C."/>
            <person name="Owens G.L."/>
            <person name="Carrere S."/>
            <person name="Mayjonade B."/>
            <person name="Legrand L."/>
            <person name="Gill N."/>
            <person name="Kane N.C."/>
            <person name="Bowers J.E."/>
            <person name="Hubner S."/>
            <person name="Bellec A."/>
            <person name="Berard A."/>
            <person name="Berges H."/>
            <person name="Blanchet N."/>
            <person name="Boniface M.C."/>
            <person name="Brunel D."/>
            <person name="Catrice O."/>
            <person name="Chaidir N."/>
            <person name="Claudel C."/>
            <person name="Donnadieu C."/>
            <person name="Faraut T."/>
            <person name="Fievet G."/>
            <person name="Helmstetter N."/>
            <person name="King M."/>
            <person name="Knapp S.J."/>
            <person name="Lai Z."/>
            <person name="Le Paslier M.C."/>
            <person name="Lippi Y."/>
            <person name="Lorenzon L."/>
            <person name="Mandel J.R."/>
            <person name="Marage G."/>
            <person name="Marchand G."/>
            <person name="Marquand E."/>
            <person name="Bret-Mestries E."/>
            <person name="Morien E."/>
            <person name="Nambeesan S."/>
            <person name="Nguyen T."/>
            <person name="Pegot-Espagnet P."/>
            <person name="Pouilly N."/>
            <person name="Raftis F."/>
            <person name="Sallet E."/>
            <person name="Schiex T."/>
            <person name="Thomas J."/>
            <person name="Vandecasteele C."/>
            <person name="Vares D."/>
            <person name="Vear F."/>
            <person name="Vautrin S."/>
            <person name="Crespi M."/>
            <person name="Mangin B."/>
            <person name="Burke J.M."/>
            <person name="Salse J."/>
            <person name="Munos S."/>
            <person name="Vincourt P."/>
            <person name="Rieseberg L.H."/>
            <person name="Langlade N.B."/>
        </authorList>
    </citation>
    <scope>NUCLEOTIDE SEQUENCE [LARGE SCALE GENOMIC DNA]</scope>
    <source>
        <strain evidence="4">cv. SF193</strain>
        <tissue evidence="2">Leaves</tissue>
    </source>
</reference>
<keyword evidence="1" id="KW-1133">Transmembrane helix</keyword>
<keyword evidence="4" id="KW-1185">Reference proteome</keyword>
<reference evidence="2" key="3">
    <citation type="submission" date="2020-06" db="EMBL/GenBank/DDBJ databases">
        <title>Helianthus annuus Genome sequencing and assembly Release 2.</title>
        <authorList>
            <person name="Gouzy J."/>
            <person name="Langlade N."/>
            <person name="Munos S."/>
        </authorList>
    </citation>
    <scope>NUCLEOTIDE SEQUENCE</scope>
    <source>
        <tissue evidence="2">Leaves</tissue>
    </source>
</reference>
<reference evidence="3" key="2">
    <citation type="submission" date="2017-02" db="EMBL/GenBank/DDBJ databases">
        <title>Sunflower complete genome.</title>
        <authorList>
            <person name="Langlade N."/>
            <person name="Munos S."/>
        </authorList>
    </citation>
    <scope>NUCLEOTIDE SEQUENCE [LARGE SCALE GENOMIC DNA]</scope>
    <source>
        <tissue evidence="3">Leaves</tissue>
    </source>
</reference>
<dbReference type="AlphaFoldDB" id="A0A251UYG7"/>
<evidence type="ECO:0000256" key="1">
    <source>
        <dbReference type="SAM" id="Phobius"/>
    </source>
</evidence>
<feature type="transmembrane region" description="Helical" evidence="1">
    <location>
        <begin position="12"/>
        <end position="37"/>
    </location>
</feature>
<keyword evidence="1" id="KW-0472">Membrane</keyword>
<dbReference type="Proteomes" id="UP000215914">
    <property type="component" value="Chromosome 4"/>
</dbReference>
<keyword evidence="1" id="KW-0812">Transmembrane</keyword>
<evidence type="ECO:0000313" key="4">
    <source>
        <dbReference type="Proteomes" id="UP000215914"/>
    </source>
</evidence>